<reference evidence="6 7" key="1">
    <citation type="journal article" date="2010" name="Nature">
        <title>Genome sequence of the palaeopolyploid soybean.</title>
        <authorList>
            <person name="Schmutz J."/>
            <person name="Cannon S.B."/>
            <person name="Schlueter J."/>
            <person name="Ma J."/>
            <person name="Mitros T."/>
            <person name="Nelson W."/>
            <person name="Hyten D.L."/>
            <person name="Song Q."/>
            <person name="Thelen J.J."/>
            <person name="Cheng J."/>
            <person name="Xu D."/>
            <person name="Hellsten U."/>
            <person name="May G.D."/>
            <person name="Yu Y."/>
            <person name="Sakurai T."/>
            <person name="Umezawa T."/>
            <person name="Bhattacharyya M.K."/>
            <person name="Sandhu D."/>
            <person name="Valliyodan B."/>
            <person name="Lindquist E."/>
            <person name="Peto M."/>
            <person name="Grant D."/>
            <person name="Shu S."/>
            <person name="Goodstein D."/>
            <person name="Barry K."/>
            <person name="Futrell-Griggs M."/>
            <person name="Abernathy B."/>
            <person name="Du J."/>
            <person name="Tian Z."/>
            <person name="Zhu L."/>
            <person name="Gill N."/>
            <person name="Joshi T."/>
            <person name="Libault M."/>
            <person name="Sethuraman A."/>
            <person name="Zhang X.-C."/>
            <person name="Shinozaki K."/>
            <person name="Nguyen H.T."/>
            <person name="Wing R.A."/>
            <person name="Cregan P."/>
            <person name="Specht J."/>
            <person name="Grimwood J."/>
            <person name="Rokhsar D."/>
            <person name="Stacey G."/>
            <person name="Shoemaker R.C."/>
            <person name="Jackson S.A."/>
        </authorList>
    </citation>
    <scope>NUCLEOTIDE SEQUENCE [LARGE SCALE GENOMIC DNA]</scope>
    <source>
        <strain evidence="7">cv. Williams 82</strain>
        <tissue evidence="6">Callus</tissue>
    </source>
</reference>
<dbReference type="GO" id="GO:0006596">
    <property type="term" value="P:polyamine biosynthetic process"/>
    <property type="evidence" value="ECO:0007669"/>
    <property type="project" value="UniProtKB-UniRule"/>
</dbReference>
<dbReference type="Gene3D" id="3.40.50.150">
    <property type="entry name" value="Vaccinia Virus protein VP39"/>
    <property type="match status" value="1"/>
</dbReference>
<evidence type="ECO:0000256" key="4">
    <source>
        <dbReference type="PROSITE-ProRule" id="PRU00354"/>
    </source>
</evidence>
<dbReference type="EnsemblPlants" id="KRG99368">
    <property type="protein sequence ID" value="KRG99368"/>
    <property type="gene ID" value="GLYMA_18G140000"/>
</dbReference>
<name>A0A0R0FA11_SOYBN</name>
<dbReference type="PANTHER" id="PTHR43317">
    <property type="entry name" value="THERMOSPERMINE SYNTHASE ACAULIS5"/>
    <property type="match status" value="1"/>
</dbReference>
<dbReference type="PANTHER" id="PTHR43317:SF9">
    <property type="entry name" value="SPERMINE SYNTHASE"/>
    <property type="match status" value="1"/>
</dbReference>
<dbReference type="Gramene" id="KRG99368">
    <property type="protein sequence ID" value="KRG99368"/>
    <property type="gene ID" value="GLYMA_18G140000"/>
</dbReference>
<evidence type="ECO:0000313" key="7">
    <source>
        <dbReference type="EnsemblPlants" id="KRG99368"/>
    </source>
</evidence>
<feature type="domain" description="PABS" evidence="5">
    <location>
        <begin position="1"/>
        <end position="109"/>
    </location>
</feature>
<evidence type="ECO:0000313" key="8">
    <source>
        <dbReference type="Proteomes" id="UP000008827"/>
    </source>
</evidence>
<feature type="active site" description="Proton acceptor" evidence="4">
    <location>
        <position position="50"/>
    </location>
</feature>
<evidence type="ECO:0000256" key="2">
    <source>
        <dbReference type="ARBA" id="ARBA00022679"/>
    </source>
</evidence>
<dbReference type="PROSITE" id="PS51006">
    <property type="entry name" value="PABS_2"/>
    <property type="match status" value="1"/>
</dbReference>
<evidence type="ECO:0000313" key="6">
    <source>
        <dbReference type="EMBL" id="KRG99368.1"/>
    </source>
</evidence>
<reference evidence="7" key="2">
    <citation type="submission" date="2018-02" db="UniProtKB">
        <authorList>
            <consortium name="EnsemblPlants"/>
        </authorList>
    </citation>
    <scope>IDENTIFICATION</scope>
    <source>
        <strain evidence="7">Williams 82</strain>
    </source>
</reference>
<dbReference type="Proteomes" id="UP000008827">
    <property type="component" value="Chromosome 18"/>
</dbReference>
<gene>
    <name evidence="6" type="ORF">GLYMA_18G140000</name>
</gene>
<dbReference type="AlphaFoldDB" id="A0A0R0FA11"/>
<dbReference type="SUPFAM" id="SSF53335">
    <property type="entry name" value="S-adenosyl-L-methionine-dependent methyltransferases"/>
    <property type="match status" value="1"/>
</dbReference>
<reference evidence="6" key="3">
    <citation type="submission" date="2018-07" db="EMBL/GenBank/DDBJ databases">
        <title>WGS assembly of Glycine max.</title>
        <authorList>
            <person name="Schmutz J."/>
            <person name="Cannon S."/>
            <person name="Schlueter J."/>
            <person name="Ma J."/>
            <person name="Mitros T."/>
            <person name="Nelson W."/>
            <person name="Hyten D."/>
            <person name="Song Q."/>
            <person name="Thelen J."/>
            <person name="Cheng J."/>
            <person name="Xu D."/>
            <person name="Hellsten U."/>
            <person name="May G."/>
            <person name="Yu Y."/>
            <person name="Sakurai T."/>
            <person name="Umezawa T."/>
            <person name="Bhattacharyya M."/>
            <person name="Sandhu D."/>
            <person name="Valliyodan B."/>
            <person name="Lindquist E."/>
            <person name="Peto M."/>
            <person name="Grant D."/>
            <person name="Shu S."/>
            <person name="Goodstein D."/>
            <person name="Barry K."/>
            <person name="Futrell-Griggs M."/>
            <person name="Abernathy B."/>
            <person name="Du J."/>
            <person name="Tian Z."/>
            <person name="Zhu L."/>
            <person name="Gill N."/>
            <person name="Joshi T."/>
            <person name="Libault M."/>
            <person name="Sethuraman A."/>
            <person name="Zhang X."/>
            <person name="Shinozaki K."/>
            <person name="Nguyen H."/>
            <person name="Wing R."/>
            <person name="Cregan P."/>
            <person name="Specht J."/>
            <person name="Grimwood J."/>
            <person name="Rokhsar D."/>
            <person name="Stacey G."/>
            <person name="Shoemaker R."/>
            <person name="Jackson S."/>
        </authorList>
    </citation>
    <scope>NUCLEOTIDE SEQUENCE</scope>
    <source>
        <tissue evidence="6">Callus</tissue>
    </source>
</reference>
<accession>A0A0R0FA11</accession>
<dbReference type="STRING" id="3847.A0A0R0FA11"/>
<sequence>MDFNASYLILERTFTCHYLIRELDAKDILSFYYRVELEARDESYDVIIGDLPDQIDGACFYTKSFDELIVKPRLKQGGIFVTQAGPAGIFSHTEVFSCIYNTLRHGKYY</sequence>
<dbReference type="SMR" id="A0A0R0FA11"/>
<dbReference type="InterPro" id="IPR029063">
    <property type="entry name" value="SAM-dependent_MTases_sf"/>
</dbReference>
<keyword evidence="8" id="KW-1185">Reference proteome</keyword>
<keyword evidence="3 4" id="KW-0620">Polyamine biosynthesis</keyword>
<dbReference type="InParanoid" id="A0A0R0FA11"/>
<dbReference type="EMBL" id="CM000851">
    <property type="protein sequence ID" value="KRG99368.1"/>
    <property type="molecule type" value="Genomic_DNA"/>
</dbReference>
<dbReference type="GO" id="GO:0016740">
    <property type="term" value="F:transferase activity"/>
    <property type="evidence" value="ECO:0007669"/>
    <property type="project" value="UniProtKB-UniRule"/>
</dbReference>
<keyword evidence="2 4" id="KW-0808">Transferase</keyword>
<proteinExistence type="inferred from homology"/>
<evidence type="ECO:0000256" key="1">
    <source>
        <dbReference type="ARBA" id="ARBA00007867"/>
    </source>
</evidence>
<dbReference type="InterPro" id="IPR030374">
    <property type="entry name" value="PABS"/>
</dbReference>
<organism evidence="6">
    <name type="scientific">Glycine max</name>
    <name type="common">Soybean</name>
    <name type="synonym">Glycine hispida</name>
    <dbReference type="NCBI Taxonomy" id="3847"/>
    <lineage>
        <taxon>Eukaryota</taxon>
        <taxon>Viridiplantae</taxon>
        <taxon>Streptophyta</taxon>
        <taxon>Embryophyta</taxon>
        <taxon>Tracheophyta</taxon>
        <taxon>Spermatophyta</taxon>
        <taxon>Magnoliopsida</taxon>
        <taxon>eudicotyledons</taxon>
        <taxon>Gunneridae</taxon>
        <taxon>Pentapetalae</taxon>
        <taxon>rosids</taxon>
        <taxon>fabids</taxon>
        <taxon>Fabales</taxon>
        <taxon>Fabaceae</taxon>
        <taxon>Papilionoideae</taxon>
        <taxon>50 kb inversion clade</taxon>
        <taxon>NPAAA clade</taxon>
        <taxon>indigoferoid/millettioid clade</taxon>
        <taxon>Phaseoleae</taxon>
        <taxon>Glycine</taxon>
        <taxon>Glycine subgen. Soja</taxon>
    </lineage>
</organism>
<protein>
    <recommendedName>
        <fullName evidence="5">PABS domain-containing protein</fullName>
    </recommendedName>
</protein>
<evidence type="ECO:0000259" key="5">
    <source>
        <dbReference type="PROSITE" id="PS51006"/>
    </source>
</evidence>
<evidence type="ECO:0000256" key="3">
    <source>
        <dbReference type="ARBA" id="ARBA00023115"/>
    </source>
</evidence>
<comment type="similarity">
    <text evidence="1">Belongs to the spermidine/spermine synthase family.</text>
</comment>